<feature type="compositionally biased region" description="Basic residues" evidence="1">
    <location>
        <begin position="70"/>
        <end position="84"/>
    </location>
</feature>
<feature type="compositionally biased region" description="Polar residues" evidence="1">
    <location>
        <begin position="42"/>
        <end position="59"/>
    </location>
</feature>
<dbReference type="Proteomes" id="UP000000554">
    <property type="component" value="Chromosome"/>
</dbReference>
<dbReference type="EMBL" id="AE004437">
    <property type="protein sequence ID" value="AAG18763.1"/>
    <property type="molecule type" value="Genomic_DNA"/>
</dbReference>
<proteinExistence type="predicted"/>
<name>Q9HSP0_HALSA</name>
<sequence length="137" mass="14639">MASSWDSSSVACCSPMSAGSMAAGSMGSIPCGVSTRPDKTVARTSTARPTPQRAKQPTHTSREYCLHSAHPGRRVAPRRHRARRTGTAVQHADWSQRVEAPGRSQCRTATAPIAGLCAPARAGNCIEFTQIFWCRTG</sequence>
<protein>
    <submittedName>
        <fullName evidence="2">Uncharacterized protein</fullName>
    </submittedName>
</protein>
<dbReference type="AlphaFoldDB" id="Q9HSP0"/>
<evidence type="ECO:0000313" key="2">
    <source>
        <dbReference type="EMBL" id="AAG18763.1"/>
    </source>
</evidence>
<dbReference type="KEGG" id="hal:VNG_0143H"/>
<dbReference type="InParanoid" id="Q9HSP0"/>
<dbReference type="PaxDb" id="64091-VNG_0143H"/>
<accession>Q9HSP0</accession>
<evidence type="ECO:0000313" key="3">
    <source>
        <dbReference type="Proteomes" id="UP000000554"/>
    </source>
</evidence>
<keyword evidence="3" id="KW-1185">Reference proteome</keyword>
<reference evidence="2 3" key="1">
    <citation type="journal article" date="2000" name="Proc. Natl. Acad. Sci. U.S.A.">
        <title>Genome sequence of Halobacterium species NRC-1.</title>
        <authorList>
            <person name="Ng W.V."/>
            <person name="Kennedy S.P."/>
            <person name="Mahairas G.G."/>
            <person name="Berquist B."/>
            <person name="Pan M."/>
            <person name="Shukla H.D."/>
            <person name="Lasky S.R."/>
            <person name="Baliga N.S."/>
            <person name="Thorsson V."/>
            <person name="Sbrogna J."/>
            <person name="Swartzell S."/>
            <person name="Weir D."/>
            <person name="Hall J."/>
            <person name="Dahl T.A."/>
            <person name="Welti R."/>
            <person name="Goo Y.A."/>
            <person name="Leithauser B."/>
            <person name="Keller K."/>
            <person name="Cruz R."/>
            <person name="Danson M.J."/>
            <person name="Hough D.W."/>
            <person name="Maddocks D.G."/>
            <person name="Jablonski P.E."/>
            <person name="Krebs M.P."/>
            <person name="Angevine C.M."/>
            <person name="Dale H."/>
            <person name="Isenbarger T.A."/>
            <person name="Peck R.F."/>
            <person name="Pohlschroder M."/>
            <person name="Spudich J.L."/>
            <person name="Jung K.W."/>
            <person name="Alam M."/>
            <person name="Freitas T."/>
            <person name="Hou S."/>
            <person name="Daniels C.J."/>
            <person name="Dennis P.P."/>
            <person name="Omer A.D."/>
            <person name="Ebhardt H."/>
            <person name="Lowe T.M."/>
            <person name="Liang P."/>
            <person name="Riley M."/>
            <person name="Hood L."/>
            <person name="DasSarma S."/>
        </authorList>
    </citation>
    <scope>NUCLEOTIDE SEQUENCE [LARGE SCALE GENOMIC DNA]</scope>
    <source>
        <strain evidence="3">ATCC 700922 / JCM 11081 / NRC-1</strain>
    </source>
</reference>
<organism evidence="2 3">
    <name type="scientific">Halobacterium salinarum (strain ATCC 700922 / JCM 11081 / NRC-1)</name>
    <name type="common">Halobacterium halobium</name>
    <dbReference type="NCBI Taxonomy" id="64091"/>
    <lineage>
        <taxon>Archaea</taxon>
        <taxon>Methanobacteriati</taxon>
        <taxon>Methanobacteriota</taxon>
        <taxon>Stenosarchaea group</taxon>
        <taxon>Halobacteria</taxon>
        <taxon>Halobacteriales</taxon>
        <taxon>Halobacteriaceae</taxon>
        <taxon>Halobacterium</taxon>
        <taxon>Halobacterium salinarum NRC-34001</taxon>
    </lineage>
</organism>
<dbReference type="PIR" id="G84174">
    <property type="entry name" value="G84174"/>
</dbReference>
<dbReference type="HOGENOM" id="CLU_154329_0_0_2"/>
<gene>
    <name evidence="2" type="ordered locus">VNG_0143H</name>
</gene>
<evidence type="ECO:0000256" key="1">
    <source>
        <dbReference type="SAM" id="MobiDB-lite"/>
    </source>
</evidence>
<dbReference type="STRING" id="64091.VNG_0143H"/>
<feature type="region of interest" description="Disordered" evidence="1">
    <location>
        <begin position="32"/>
        <end position="96"/>
    </location>
</feature>